<evidence type="ECO:0000259" key="1">
    <source>
        <dbReference type="SMART" id="SM00014"/>
    </source>
</evidence>
<keyword evidence="3" id="KW-1185">Reference proteome</keyword>
<dbReference type="InterPro" id="IPR000326">
    <property type="entry name" value="PAP2/HPO"/>
</dbReference>
<feature type="domain" description="Phosphatidic acid phosphatase type 2/haloperoxidase" evidence="1">
    <location>
        <begin position="168"/>
        <end position="281"/>
    </location>
</feature>
<evidence type="ECO:0000313" key="3">
    <source>
        <dbReference type="Proteomes" id="UP000216991"/>
    </source>
</evidence>
<accession>A0A255YC50</accession>
<protein>
    <recommendedName>
        <fullName evidence="1">Phosphatidic acid phosphatase type 2/haloperoxidase domain-containing protein</fullName>
    </recommendedName>
</protein>
<comment type="caution">
    <text evidence="2">The sequence shown here is derived from an EMBL/GenBank/DDBJ whole genome shotgun (WGS) entry which is preliminary data.</text>
</comment>
<dbReference type="Pfam" id="PF01569">
    <property type="entry name" value="PAP2"/>
    <property type="match status" value="1"/>
</dbReference>
<dbReference type="Proteomes" id="UP000216991">
    <property type="component" value="Unassembled WGS sequence"/>
</dbReference>
<dbReference type="SMART" id="SM00014">
    <property type="entry name" value="acidPPc"/>
    <property type="match status" value="1"/>
</dbReference>
<dbReference type="Gene3D" id="1.20.144.10">
    <property type="entry name" value="Phosphatidic acid phosphatase type 2/haloperoxidase"/>
    <property type="match status" value="1"/>
</dbReference>
<dbReference type="SUPFAM" id="SSF48317">
    <property type="entry name" value="Acid phosphatase/Vanadium-dependent haloperoxidase"/>
    <property type="match status" value="1"/>
</dbReference>
<dbReference type="InterPro" id="IPR036938">
    <property type="entry name" value="PAP2/HPO_sf"/>
</dbReference>
<dbReference type="AlphaFoldDB" id="A0A255YC50"/>
<dbReference type="EMBL" id="NOXT01000116">
    <property type="protein sequence ID" value="OYQ26781.1"/>
    <property type="molecule type" value="Genomic_DNA"/>
</dbReference>
<sequence length="306" mass="32143">MAKHQGANGPAGRFYSCGMVAQGSHRDRTALGAGVACGFFWPDGRPRRQNEAMGTIRTSSARLLTAIAGLVLAVPASGQGLAQKGAAPYLPQPAVTAVVRQLPPPPAPGSAAEREDRAAYAAAASGIGSRDWQRARAQRSLNLPAYRQQLSCAFGRQLDAKLTPHLVTLLSRSAQDARRAVNAAKDKFARPRPFTTDGGEACDLMGRPGKPADPDFSYPSGHGTTAALWALVLADVTPARASDLDAFGRDTGNLRVACRVHWPSDIAASRTLAGLLHRQLSASPAYRADLAKARAEAASAPPAFFC</sequence>
<dbReference type="OrthoDB" id="9805301at2"/>
<name>A0A255YC50_9SPHN</name>
<evidence type="ECO:0000313" key="2">
    <source>
        <dbReference type="EMBL" id="OYQ26781.1"/>
    </source>
</evidence>
<gene>
    <name evidence="2" type="ORF">CHU93_11740</name>
</gene>
<reference evidence="2 3" key="1">
    <citation type="submission" date="2017-07" db="EMBL/GenBank/DDBJ databases">
        <title>Sandarakinorhabdus cyanobacteriorum sp. nov., a novel bacterium isolated from cyanobacterial aggregates in a eutrophic lake.</title>
        <authorList>
            <person name="Cai H."/>
        </authorList>
    </citation>
    <scope>NUCLEOTIDE SEQUENCE [LARGE SCALE GENOMIC DNA]</scope>
    <source>
        <strain evidence="2 3">TH057</strain>
    </source>
</reference>
<proteinExistence type="predicted"/>
<organism evidence="2 3">
    <name type="scientific">Sandarakinorhabdus cyanobacteriorum</name>
    <dbReference type="NCBI Taxonomy" id="1981098"/>
    <lineage>
        <taxon>Bacteria</taxon>
        <taxon>Pseudomonadati</taxon>
        <taxon>Pseudomonadota</taxon>
        <taxon>Alphaproteobacteria</taxon>
        <taxon>Sphingomonadales</taxon>
        <taxon>Sphingosinicellaceae</taxon>
        <taxon>Sandarakinorhabdus</taxon>
    </lineage>
</organism>